<proteinExistence type="predicted"/>
<dbReference type="Proteomes" id="UP000005726">
    <property type="component" value="Unassembled WGS sequence"/>
</dbReference>
<feature type="domain" description="Flagellar motor switch protein FliN-like C-terminal" evidence="1">
    <location>
        <begin position="217"/>
        <end position="275"/>
    </location>
</feature>
<dbReference type="RefSeq" id="WP_006705110.1">
    <property type="nucleotide sequence ID" value="NZ_CAWLGB010000016.1"/>
</dbReference>
<keyword evidence="3" id="KW-1185">Reference proteome</keyword>
<gene>
    <name evidence="2" type="primary">fliM</name>
    <name evidence="2" type="ORF">REG_1450</name>
</gene>
<dbReference type="Pfam" id="PF01052">
    <property type="entry name" value="FliMN_C"/>
    <property type="match status" value="1"/>
</dbReference>
<protein>
    <submittedName>
        <fullName evidence="2">Putative flagellar motor switch protein</fullName>
    </submittedName>
</protein>
<dbReference type="EMBL" id="GL379604">
    <property type="protein sequence ID" value="EFL91588.1"/>
    <property type="molecule type" value="Genomic_DNA"/>
</dbReference>
<keyword evidence="2" id="KW-0969">Cilium</keyword>
<dbReference type="eggNOG" id="COG1868">
    <property type="taxonomic scope" value="Bacteria"/>
</dbReference>
<dbReference type="HOGENOM" id="CLU_956305_0_0_6"/>
<dbReference type="InterPro" id="IPR036429">
    <property type="entry name" value="SpoA-like_sf"/>
</dbReference>
<evidence type="ECO:0000313" key="3">
    <source>
        <dbReference type="Proteomes" id="UP000005726"/>
    </source>
</evidence>
<organism evidence="2 3">
    <name type="scientific">Candidatus Regiella insecticola LSR1</name>
    <dbReference type="NCBI Taxonomy" id="663321"/>
    <lineage>
        <taxon>Bacteria</taxon>
        <taxon>Pseudomonadati</taxon>
        <taxon>Pseudomonadota</taxon>
        <taxon>Gammaproteobacteria</taxon>
        <taxon>Enterobacterales</taxon>
        <taxon>Enterobacteriaceae</taxon>
        <taxon>aphid secondary symbionts</taxon>
        <taxon>Candidatus Regiella</taxon>
    </lineage>
</organism>
<sequence>MQLEKIKAKIYNGEQLSDIKNSISISLGALTINYQKIIADYFDILDAKISFFLKKYRVNLSLKNVTTEMGCSHKNTKIFSSKLGHVAFDTERNFLLNILNDYYGLSKNSVTEPSIHVPITQTEARLKNKLGLELTELFLNHDDFGEKLAFKTTNGVFIKQWSYRLIFSLAGDEQHVFYILLDANHADRILHSQDANDEENKKTTDNNSPLPLEKLFNKLPISLNIKLISVNLTLAELKALEKGEIISISMPDHFPVFIGTEQIFSAIITENRGKLFLTEFNEKNRLIPNEFRVMARG</sequence>
<dbReference type="AlphaFoldDB" id="E0WTS5"/>
<accession>E0WTS5</accession>
<keyword evidence="2" id="KW-0966">Cell projection</keyword>
<dbReference type="SUPFAM" id="SSF101801">
    <property type="entry name" value="Surface presentation of antigens (SPOA)"/>
    <property type="match status" value="1"/>
</dbReference>
<dbReference type="InterPro" id="IPR001543">
    <property type="entry name" value="FliN-like_C"/>
</dbReference>
<evidence type="ECO:0000259" key="1">
    <source>
        <dbReference type="Pfam" id="PF01052"/>
    </source>
</evidence>
<dbReference type="STRING" id="663321.REG_1450"/>
<keyword evidence="2" id="KW-0282">Flagellum</keyword>
<reference evidence="2" key="1">
    <citation type="journal article" date="2009" name="Environ. Microbiol.">
        <title>Dynamics of genome evolution in facultative symbionts of aphids.</title>
        <authorList>
            <person name="Degnan P.H."/>
            <person name="Leonardo T.E."/>
            <person name="Cass B.N."/>
            <person name="Hurwitz B."/>
            <person name="Stern D."/>
            <person name="Gibbs R.A."/>
            <person name="Richards S."/>
            <person name="Moran N.A."/>
        </authorList>
    </citation>
    <scope>NUCLEOTIDE SEQUENCE [LARGE SCALE GENOMIC DNA]</scope>
    <source>
        <strain evidence="2">LSR1</strain>
    </source>
</reference>
<evidence type="ECO:0000313" key="2">
    <source>
        <dbReference type="EMBL" id="EFL91588.1"/>
    </source>
</evidence>
<name>E0WTS5_9ENTR</name>